<gene>
    <name evidence="3" type="ORF">SYYSPA8_20765</name>
</gene>
<keyword evidence="4" id="KW-1185">Reference proteome</keyword>
<accession>A0ABQ5P2P6</accession>
<reference evidence="3 4" key="1">
    <citation type="submission" date="2022-10" db="EMBL/GenBank/DDBJ databases">
        <title>Draft genome sequence of Streptomyces sp. YSPA8.</title>
        <authorList>
            <person name="Moriuchi R."/>
            <person name="Dohra H."/>
            <person name="Yamamura H."/>
            <person name="Kodani S."/>
        </authorList>
    </citation>
    <scope>NUCLEOTIDE SEQUENCE [LARGE SCALE GENOMIC DNA]</scope>
    <source>
        <strain evidence="3 4">YSPA8</strain>
    </source>
</reference>
<dbReference type="Proteomes" id="UP001291653">
    <property type="component" value="Unassembled WGS sequence"/>
</dbReference>
<feature type="chain" id="PRO_5047404041" description="Secreted protein" evidence="2">
    <location>
        <begin position="17"/>
        <end position="75"/>
    </location>
</feature>
<proteinExistence type="predicted"/>
<sequence length="75" mass="7173">MAVVVASTATTAPASAAAAAGTPVAGARAALRMSATAAPRGPARFGATAVGPFLRVRIGRGVRGDSLVRGRTAAG</sequence>
<name>A0ABQ5P2P6_9ACTN</name>
<feature type="region of interest" description="Disordered" evidence="1">
    <location>
        <begin position="1"/>
        <end position="20"/>
    </location>
</feature>
<evidence type="ECO:0000313" key="3">
    <source>
        <dbReference type="EMBL" id="GLF96772.1"/>
    </source>
</evidence>
<dbReference type="RefSeq" id="WP_323448788.1">
    <property type="nucleotide sequence ID" value="NZ_BSBI01000008.1"/>
</dbReference>
<keyword evidence="2" id="KW-0732">Signal</keyword>
<protein>
    <recommendedName>
        <fullName evidence="5">Secreted protein</fullName>
    </recommendedName>
</protein>
<dbReference type="EMBL" id="BSBI01000008">
    <property type="protein sequence ID" value="GLF96772.1"/>
    <property type="molecule type" value="Genomic_DNA"/>
</dbReference>
<evidence type="ECO:0000313" key="4">
    <source>
        <dbReference type="Proteomes" id="UP001291653"/>
    </source>
</evidence>
<feature type="signal peptide" evidence="2">
    <location>
        <begin position="1"/>
        <end position="16"/>
    </location>
</feature>
<organism evidence="3 4">
    <name type="scientific">Streptomyces yaizuensis</name>
    <dbReference type="NCBI Taxonomy" id="2989713"/>
    <lineage>
        <taxon>Bacteria</taxon>
        <taxon>Bacillati</taxon>
        <taxon>Actinomycetota</taxon>
        <taxon>Actinomycetes</taxon>
        <taxon>Kitasatosporales</taxon>
        <taxon>Streptomycetaceae</taxon>
        <taxon>Streptomyces</taxon>
    </lineage>
</organism>
<evidence type="ECO:0000256" key="1">
    <source>
        <dbReference type="SAM" id="MobiDB-lite"/>
    </source>
</evidence>
<evidence type="ECO:0008006" key="5">
    <source>
        <dbReference type="Google" id="ProtNLM"/>
    </source>
</evidence>
<evidence type="ECO:0000256" key="2">
    <source>
        <dbReference type="SAM" id="SignalP"/>
    </source>
</evidence>
<comment type="caution">
    <text evidence="3">The sequence shown here is derived from an EMBL/GenBank/DDBJ whole genome shotgun (WGS) entry which is preliminary data.</text>
</comment>